<keyword evidence="12 16" id="KW-0443">Lipid metabolism</keyword>
<keyword evidence="19" id="KW-1185">Reference proteome</keyword>
<comment type="pathway">
    <text evidence="2 16">Glycerolipid metabolism; triacylglycerol biosynthesis.</text>
</comment>
<comment type="subcellular location">
    <subcellularLocation>
        <location evidence="1 16">Endoplasmic reticulum membrane</location>
        <topology evidence="1 16">Multi-pass membrane protein</topology>
    </subcellularLocation>
</comment>
<dbReference type="PANTHER" id="PTHR12317">
    <property type="entry name" value="DIACYLGLYCEROL O-ACYLTRANSFERASE"/>
    <property type="match status" value="1"/>
</dbReference>
<dbReference type="EC" id="2.3.1.20" evidence="5 16"/>
<dbReference type="InterPro" id="IPR007130">
    <property type="entry name" value="DAGAT"/>
</dbReference>
<reference evidence="18 19" key="1">
    <citation type="journal article" date="2019" name="Nat. Ecol. Evol.">
        <title>Megaphylogeny resolves global patterns of mushroom evolution.</title>
        <authorList>
            <person name="Varga T."/>
            <person name="Krizsan K."/>
            <person name="Foldi C."/>
            <person name="Dima B."/>
            <person name="Sanchez-Garcia M."/>
            <person name="Sanchez-Ramirez S."/>
            <person name="Szollosi G.J."/>
            <person name="Szarkandi J.G."/>
            <person name="Papp V."/>
            <person name="Albert L."/>
            <person name="Andreopoulos W."/>
            <person name="Angelini C."/>
            <person name="Antonin V."/>
            <person name="Barry K.W."/>
            <person name="Bougher N.L."/>
            <person name="Buchanan P."/>
            <person name="Buyck B."/>
            <person name="Bense V."/>
            <person name="Catcheside P."/>
            <person name="Chovatia M."/>
            <person name="Cooper J."/>
            <person name="Damon W."/>
            <person name="Desjardin D."/>
            <person name="Finy P."/>
            <person name="Geml J."/>
            <person name="Haridas S."/>
            <person name="Hughes K."/>
            <person name="Justo A."/>
            <person name="Karasinski D."/>
            <person name="Kautmanova I."/>
            <person name="Kiss B."/>
            <person name="Kocsube S."/>
            <person name="Kotiranta H."/>
            <person name="LaButti K.M."/>
            <person name="Lechner B.E."/>
            <person name="Liimatainen K."/>
            <person name="Lipzen A."/>
            <person name="Lukacs Z."/>
            <person name="Mihaltcheva S."/>
            <person name="Morgado L.N."/>
            <person name="Niskanen T."/>
            <person name="Noordeloos M.E."/>
            <person name="Ohm R.A."/>
            <person name="Ortiz-Santana B."/>
            <person name="Ovrebo C."/>
            <person name="Racz N."/>
            <person name="Riley R."/>
            <person name="Savchenko A."/>
            <person name="Shiryaev A."/>
            <person name="Soop K."/>
            <person name="Spirin V."/>
            <person name="Szebenyi C."/>
            <person name="Tomsovsky M."/>
            <person name="Tulloss R.E."/>
            <person name="Uehling J."/>
            <person name="Grigoriev I.V."/>
            <person name="Vagvolgyi C."/>
            <person name="Papp T."/>
            <person name="Martin F.M."/>
            <person name="Miettinen O."/>
            <person name="Hibbett D.S."/>
            <person name="Nagy L.G."/>
        </authorList>
    </citation>
    <scope>NUCLEOTIDE SEQUENCE [LARGE SCALE GENOMIC DNA]</scope>
    <source>
        <strain evidence="18 19">FP101781</strain>
    </source>
</reference>
<protein>
    <recommendedName>
        <fullName evidence="5 16">Diacylglycerol O-acyltransferase</fullName>
        <ecNumber evidence="5 16">2.3.1.20</ecNumber>
    </recommendedName>
</protein>
<keyword evidence="6 16" id="KW-0444">Lipid biosynthesis</keyword>
<keyword evidence="8 16" id="KW-0812">Transmembrane</keyword>
<dbReference type="GO" id="GO:0004144">
    <property type="term" value="F:diacylglycerol O-acyltransferase activity"/>
    <property type="evidence" value="ECO:0007669"/>
    <property type="project" value="UniProtKB-UniRule"/>
</dbReference>
<gene>
    <name evidence="18" type="ORF">FA13DRAFT_1642004</name>
</gene>
<dbReference type="AlphaFoldDB" id="A0A4Y7SJ92"/>
<dbReference type="STRING" id="71717.A0A4Y7SJ92"/>
<keyword evidence="7 18" id="KW-0808">Transferase</keyword>
<evidence type="ECO:0000256" key="11">
    <source>
        <dbReference type="ARBA" id="ARBA00022989"/>
    </source>
</evidence>
<comment type="function">
    <text evidence="16">Catalyzes the terminal and only committed step in triacylglycerol synthesis by using diacylglycerol and fatty acyl CoA as substrates.</text>
</comment>
<evidence type="ECO:0000256" key="9">
    <source>
        <dbReference type="ARBA" id="ARBA00022798"/>
    </source>
</evidence>
<dbReference type="GO" id="GO:0005789">
    <property type="term" value="C:endoplasmic reticulum membrane"/>
    <property type="evidence" value="ECO:0007669"/>
    <property type="project" value="UniProtKB-SubCell"/>
</dbReference>
<evidence type="ECO:0000256" key="15">
    <source>
        <dbReference type="ARBA" id="ARBA00048109"/>
    </source>
</evidence>
<comment type="catalytic activity">
    <reaction evidence="15 16">
        <text>an acyl-CoA + a 1,2-diacyl-sn-glycerol = a triacyl-sn-glycerol + CoA</text>
        <dbReference type="Rhea" id="RHEA:10868"/>
        <dbReference type="ChEBI" id="CHEBI:17815"/>
        <dbReference type="ChEBI" id="CHEBI:57287"/>
        <dbReference type="ChEBI" id="CHEBI:58342"/>
        <dbReference type="ChEBI" id="CHEBI:64615"/>
        <dbReference type="EC" id="2.3.1.20"/>
    </reaction>
</comment>
<dbReference type="GO" id="GO:0019432">
    <property type="term" value="P:triglyceride biosynthetic process"/>
    <property type="evidence" value="ECO:0007669"/>
    <property type="project" value="UniProtKB-UniRule"/>
</dbReference>
<proteinExistence type="inferred from homology"/>
<dbReference type="GO" id="GO:0006071">
    <property type="term" value="P:glycerol metabolic process"/>
    <property type="evidence" value="ECO:0007669"/>
    <property type="project" value="UniProtKB-UniRule"/>
</dbReference>
<comment type="similarity">
    <text evidence="4 16">Belongs to the diacylglycerol acyltransferase family.</text>
</comment>
<feature type="compositionally biased region" description="Basic and acidic residues" evidence="17">
    <location>
        <begin position="18"/>
        <end position="28"/>
    </location>
</feature>
<dbReference type="OrthoDB" id="264532at2759"/>
<evidence type="ECO:0000313" key="19">
    <source>
        <dbReference type="Proteomes" id="UP000298030"/>
    </source>
</evidence>
<dbReference type="Pfam" id="PF03982">
    <property type="entry name" value="DAGAT"/>
    <property type="match status" value="1"/>
</dbReference>
<keyword evidence="11 16" id="KW-1133">Transmembrane helix</keyword>
<evidence type="ECO:0000256" key="3">
    <source>
        <dbReference type="ARBA" id="ARBA00005189"/>
    </source>
</evidence>
<keyword evidence="9" id="KW-0319">Glycerol metabolism</keyword>
<organism evidence="18 19">
    <name type="scientific">Coprinellus micaceus</name>
    <name type="common">Glistening ink-cap mushroom</name>
    <name type="synonym">Coprinus micaceus</name>
    <dbReference type="NCBI Taxonomy" id="71717"/>
    <lineage>
        <taxon>Eukaryota</taxon>
        <taxon>Fungi</taxon>
        <taxon>Dikarya</taxon>
        <taxon>Basidiomycota</taxon>
        <taxon>Agaricomycotina</taxon>
        <taxon>Agaricomycetes</taxon>
        <taxon>Agaricomycetidae</taxon>
        <taxon>Agaricales</taxon>
        <taxon>Agaricineae</taxon>
        <taxon>Psathyrellaceae</taxon>
        <taxon>Coprinellus</taxon>
    </lineage>
</organism>
<evidence type="ECO:0000256" key="12">
    <source>
        <dbReference type="ARBA" id="ARBA00023098"/>
    </source>
</evidence>
<keyword evidence="13 16" id="KW-0472">Membrane</keyword>
<keyword evidence="14 16" id="KW-0012">Acyltransferase</keyword>
<dbReference type="PANTHER" id="PTHR12317:SF0">
    <property type="entry name" value="ACYLTRANSFERASE"/>
    <property type="match status" value="1"/>
</dbReference>
<feature type="region of interest" description="Disordered" evidence="17">
    <location>
        <begin position="1"/>
        <end position="30"/>
    </location>
</feature>
<accession>A0A4Y7SJ92</accession>
<dbReference type="EMBL" id="QPFP01000099">
    <property type="protein sequence ID" value="TEB21933.1"/>
    <property type="molecule type" value="Genomic_DNA"/>
</dbReference>
<evidence type="ECO:0000313" key="18">
    <source>
        <dbReference type="EMBL" id="TEB21933.1"/>
    </source>
</evidence>
<dbReference type="Proteomes" id="UP000298030">
    <property type="component" value="Unassembled WGS sequence"/>
</dbReference>
<evidence type="ECO:0000256" key="1">
    <source>
        <dbReference type="ARBA" id="ARBA00004477"/>
    </source>
</evidence>
<evidence type="ECO:0000256" key="13">
    <source>
        <dbReference type="ARBA" id="ARBA00023136"/>
    </source>
</evidence>
<evidence type="ECO:0000256" key="5">
    <source>
        <dbReference type="ARBA" id="ARBA00013244"/>
    </source>
</evidence>
<evidence type="ECO:0000256" key="7">
    <source>
        <dbReference type="ARBA" id="ARBA00022679"/>
    </source>
</evidence>
<evidence type="ECO:0000256" key="8">
    <source>
        <dbReference type="ARBA" id="ARBA00022692"/>
    </source>
</evidence>
<keyword evidence="10 16" id="KW-0256">Endoplasmic reticulum</keyword>
<evidence type="ECO:0000256" key="10">
    <source>
        <dbReference type="ARBA" id="ARBA00022824"/>
    </source>
</evidence>
<comment type="caution">
    <text evidence="18">The sequence shown here is derived from an EMBL/GenBank/DDBJ whole genome shotgun (WGS) entry which is preliminary data.</text>
</comment>
<evidence type="ECO:0000256" key="4">
    <source>
        <dbReference type="ARBA" id="ARBA00005420"/>
    </source>
</evidence>
<dbReference type="UniPathway" id="UPA00282"/>
<evidence type="ECO:0000256" key="6">
    <source>
        <dbReference type="ARBA" id="ARBA00022516"/>
    </source>
</evidence>
<evidence type="ECO:0000256" key="2">
    <source>
        <dbReference type="ARBA" id="ARBA00004771"/>
    </source>
</evidence>
<sequence>MSPKSEAPSIQEQQHLSVDGHAREERPSKLPRNLSASTLKKLSKFSVAAATATSSVKFVPAQVPRKRRLQTLAVATWSVMIVITSCTWIFLWSIPPLWPFLTIYLVWALFIDRAPERGGRATGWMRHARFWRYFADYYPASCEAELPPDRPYVFGYHPHGAGALATFGTEATGFSKAFPGLKPHLLTLTTNFQMPFYRDILLAMGICSVSKKSCSSILKSGPGNAITIVVGGAAESLSARPGTADLTLRKRLGFIKLAIQYGADLVPVFSFGENDIYQQMPNEKGTTVYALQRKFQAIFGFTLPLFHGRGLLNYNFGLMPYRRRIIAVVGKPIHVKQHDKPDLEEVMEVQQRYIAELTRIWDTYKDEFAKTRVRELRFVD</sequence>
<feature type="transmembrane region" description="Helical" evidence="16">
    <location>
        <begin position="72"/>
        <end position="91"/>
    </location>
</feature>
<comment type="caution">
    <text evidence="16">Lacks conserved residue(s) required for the propagation of feature annotation.</text>
</comment>
<name>A0A4Y7SJ92_COPMI</name>
<comment type="pathway">
    <text evidence="3">Lipid metabolism.</text>
</comment>
<evidence type="ECO:0000256" key="16">
    <source>
        <dbReference type="RuleBase" id="RU367023"/>
    </source>
</evidence>
<evidence type="ECO:0000256" key="14">
    <source>
        <dbReference type="ARBA" id="ARBA00023315"/>
    </source>
</evidence>
<dbReference type="CDD" id="cd07987">
    <property type="entry name" value="LPLAT_MGAT-like"/>
    <property type="match status" value="1"/>
</dbReference>
<evidence type="ECO:0000256" key="17">
    <source>
        <dbReference type="SAM" id="MobiDB-lite"/>
    </source>
</evidence>